<dbReference type="PANTHER" id="PTHR33824">
    <property type="entry name" value="POLYKETIDE CYCLASE/DEHYDRASE AND LIPID TRANSPORT SUPERFAMILY PROTEIN"/>
    <property type="match status" value="1"/>
</dbReference>
<evidence type="ECO:0000259" key="2">
    <source>
        <dbReference type="Pfam" id="PF03364"/>
    </source>
</evidence>
<comment type="caution">
    <text evidence="3">The sequence shown here is derived from an EMBL/GenBank/DDBJ whole genome shotgun (WGS) entry which is preliminary data.</text>
</comment>
<keyword evidence="4" id="KW-1185">Reference proteome</keyword>
<dbReference type="CDD" id="cd07817">
    <property type="entry name" value="SRPBCC_8"/>
    <property type="match status" value="1"/>
</dbReference>
<dbReference type="Pfam" id="PF03364">
    <property type="entry name" value="Polyketide_cyc"/>
    <property type="match status" value="1"/>
</dbReference>
<evidence type="ECO:0000313" key="4">
    <source>
        <dbReference type="Proteomes" id="UP000239494"/>
    </source>
</evidence>
<dbReference type="AlphaFoldDB" id="A0A2T0SYX9"/>
<feature type="compositionally biased region" description="Basic and acidic residues" evidence="1">
    <location>
        <begin position="162"/>
        <end position="174"/>
    </location>
</feature>
<organism evidence="3 4">
    <name type="scientific">Umezawaea tangerina</name>
    <dbReference type="NCBI Taxonomy" id="84725"/>
    <lineage>
        <taxon>Bacteria</taxon>
        <taxon>Bacillati</taxon>
        <taxon>Actinomycetota</taxon>
        <taxon>Actinomycetes</taxon>
        <taxon>Pseudonocardiales</taxon>
        <taxon>Pseudonocardiaceae</taxon>
        <taxon>Umezawaea</taxon>
    </lineage>
</organism>
<protein>
    <submittedName>
        <fullName evidence="3">Polyketide cyclase/dehydrase/lipid transport protein</fullName>
    </submittedName>
</protein>
<dbReference type="InterPro" id="IPR023393">
    <property type="entry name" value="START-like_dom_sf"/>
</dbReference>
<reference evidence="3 4" key="1">
    <citation type="submission" date="2018-03" db="EMBL/GenBank/DDBJ databases">
        <title>Genomic Encyclopedia of Archaeal and Bacterial Type Strains, Phase II (KMG-II): from individual species to whole genera.</title>
        <authorList>
            <person name="Goeker M."/>
        </authorList>
    </citation>
    <scope>NUCLEOTIDE SEQUENCE [LARGE SCALE GENOMIC DNA]</scope>
    <source>
        <strain evidence="3 4">DSM 44720</strain>
    </source>
</reference>
<accession>A0A2T0SYX9</accession>
<evidence type="ECO:0000313" key="3">
    <source>
        <dbReference type="EMBL" id="PRY38618.1"/>
    </source>
</evidence>
<feature type="region of interest" description="Disordered" evidence="1">
    <location>
        <begin position="145"/>
        <end position="203"/>
    </location>
</feature>
<gene>
    <name evidence="3" type="ORF">CLV43_10818</name>
</gene>
<feature type="domain" description="Coenzyme Q-binding protein COQ10 START" evidence="2">
    <location>
        <begin position="10"/>
        <end position="131"/>
    </location>
</feature>
<dbReference type="OrthoDB" id="3695445at2"/>
<evidence type="ECO:0000256" key="1">
    <source>
        <dbReference type="SAM" id="MobiDB-lite"/>
    </source>
</evidence>
<dbReference type="Gene3D" id="3.30.530.20">
    <property type="match status" value="1"/>
</dbReference>
<proteinExistence type="predicted"/>
<dbReference type="PANTHER" id="PTHR33824:SF7">
    <property type="entry name" value="POLYKETIDE CYCLASE_DEHYDRASE AND LIPID TRANSPORT SUPERFAMILY PROTEIN"/>
    <property type="match status" value="1"/>
</dbReference>
<sequence length="203" mass="22586">MTTIEKHVDVEVPVTTAYNQWTQFESFPAFMEGVEKINQLTPTRTHWVTRIAGVSREFDAEITEQHPDERIAWHTTGDTEEGTSHGGVVTFHRLDDNTTRVNLQMEYEPESLTEKVGAALGVVGVRIKGDLDRFKDFIEKQGTETGAWRGDVDAAPQNPATPEKHVAQSPDHHLTRNPASTDPLTGRHDDGREPPLANGSPIL</sequence>
<name>A0A2T0SYX9_9PSEU</name>
<dbReference type="InterPro" id="IPR005031">
    <property type="entry name" value="COQ10_START"/>
</dbReference>
<dbReference type="Proteomes" id="UP000239494">
    <property type="component" value="Unassembled WGS sequence"/>
</dbReference>
<dbReference type="SUPFAM" id="SSF55961">
    <property type="entry name" value="Bet v1-like"/>
    <property type="match status" value="1"/>
</dbReference>
<dbReference type="EMBL" id="PVTF01000008">
    <property type="protein sequence ID" value="PRY38618.1"/>
    <property type="molecule type" value="Genomic_DNA"/>
</dbReference>
<dbReference type="InterPro" id="IPR047137">
    <property type="entry name" value="ORF3"/>
</dbReference>